<dbReference type="RefSeq" id="WP_177717933.1">
    <property type="nucleotide sequence ID" value="NZ_JACRSQ010000011.1"/>
</dbReference>
<comment type="similarity">
    <text evidence="2 7">Belongs to the LDH/MDH superfamily. LDH family.</text>
</comment>
<organism evidence="12 13">
    <name type="scientific">Bianquea renquensis</name>
    <dbReference type="NCBI Taxonomy" id="2763661"/>
    <lineage>
        <taxon>Bacteria</taxon>
        <taxon>Bacillati</taxon>
        <taxon>Bacillota</taxon>
        <taxon>Clostridia</taxon>
        <taxon>Eubacteriales</taxon>
        <taxon>Bianqueaceae</taxon>
        <taxon>Bianquea</taxon>
    </lineage>
</organism>
<dbReference type="Proteomes" id="UP000657006">
    <property type="component" value="Unassembled WGS sequence"/>
</dbReference>
<feature type="binding site" evidence="7">
    <location>
        <position position="154"/>
    </location>
    <ligand>
        <name>beta-D-fructose 1,6-bisphosphate</name>
        <dbReference type="ChEBI" id="CHEBI:32966"/>
        <note>allosteric activator</note>
    </ligand>
</feature>
<dbReference type="InterPro" id="IPR022383">
    <property type="entry name" value="Lactate/malate_DH_C"/>
</dbReference>
<feature type="binding site" evidence="7">
    <location>
        <position position="65"/>
    </location>
    <ligand>
        <name>NAD(+)</name>
        <dbReference type="ChEBI" id="CHEBI:57540"/>
    </ligand>
</feature>
<dbReference type="CDD" id="cd05292">
    <property type="entry name" value="LDH_2"/>
    <property type="match status" value="1"/>
</dbReference>
<dbReference type="SUPFAM" id="SSF56327">
    <property type="entry name" value="LDH C-terminal domain-like"/>
    <property type="match status" value="1"/>
</dbReference>
<dbReference type="Gene3D" id="3.40.50.720">
    <property type="entry name" value="NAD(P)-binding Rossmann-like Domain"/>
    <property type="match status" value="1"/>
</dbReference>
<evidence type="ECO:0000256" key="2">
    <source>
        <dbReference type="ARBA" id="ARBA00006054"/>
    </source>
</evidence>
<evidence type="ECO:0000256" key="1">
    <source>
        <dbReference type="ARBA" id="ARBA00004843"/>
    </source>
</evidence>
<dbReference type="InterPro" id="IPR015955">
    <property type="entry name" value="Lactate_DH/Glyco_Ohase_4_C"/>
</dbReference>
<evidence type="ECO:0000259" key="11">
    <source>
        <dbReference type="Pfam" id="PF02866"/>
    </source>
</evidence>
<evidence type="ECO:0000256" key="4">
    <source>
        <dbReference type="ARBA" id="ARBA00023002"/>
    </source>
</evidence>
<dbReference type="EMBL" id="JACRSQ010000011">
    <property type="protein sequence ID" value="MBC8543676.1"/>
    <property type="molecule type" value="Genomic_DNA"/>
</dbReference>
<feature type="active site" description="Proton acceptor" evidence="7 8">
    <location>
        <position position="176"/>
    </location>
</feature>
<feature type="binding site" evidence="7 9">
    <location>
        <begin position="119"/>
        <end position="121"/>
    </location>
    <ligand>
        <name>NAD(+)</name>
        <dbReference type="ChEBI" id="CHEBI:57540"/>
    </ligand>
</feature>
<dbReference type="EC" id="1.1.1.27" evidence="3 7"/>
<keyword evidence="7" id="KW-0597">Phosphoprotein</keyword>
<comment type="caution">
    <text evidence="12">The sequence shown here is derived from an EMBL/GenBank/DDBJ whole genome shotgun (WGS) entry which is preliminary data.</text>
</comment>
<dbReference type="PROSITE" id="PS00064">
    <property type="entry name" value="L_LDH"/>
    <property type="match status" value="1"/>
</dbReference>
<dbReference type="InterPro" id="IPR018177">
    <property type="entry name" value="L-lactate_DH_AS"/>
</dbReference>
<dbReference type="NCBIfam" id="NF000824">
    <property type="entry name" value="PRK00066.1"/>
    <property type="match status" value="1"/>
</dbReference>
<evidence type="ECO:0000256" key="6">
    <source>
        <dbReference type="ARBA" id="ARBA00049258"/>
    </source>
</evidence>
<keyword evidence="13" id="KW-1185">Reference proteome</keyword>
<evidence type="ECO:0000256" key="5">
    <source>
        <dbReference type="ARBA" id="ARBA00023027"/>
    </source>
</evidence>
<name>A0A926DSA5_9FIRM</name>
<feature type="binding site" evidence="7 9">
    <location>
        <position position="35"/>
    </location>
    <ligand>
        <name>NAD(+)</name>
        <dbReference type="ChEBI" id="CHEBI:57540"/>
    </ligand>
</feature>
<dbReference type="GO" id="GO:0006089">
    <property type="term" value="P:lactate metabolic process"/>
    <property type="evidence" value="ECO:0007669"/>
    <property type="project" value="TreeGrafter"/>
</dbReference>
<evidence type="ECO:0000256" key="3">
    <source>
        <dbReference type="ARBA" id="ARBA00012967"/>
    </source>
</evidence>
<evidence type="ECO:0000256" key="7">
    <source>
        <dbReference type="HAMAP-Rule" id="MF_00488"/>
    </source>
</evidence>
<comment type="catalytic activity">
    <reaction evidence="6 7">
        <text>(S)-lactate + NAD(+) = pyruvate + NADH + H(+)</text>
        <dbReference type="Rhea" id="RHEA:23444"/>
        <dbReference type="ChEBI" id="CHEBI:15361"/>
        <dbReference type="ChEBI" id="CHEBI:15378"/>
        <dbReference type="ChEBI" id="CHEBI:16651"/>
        <dbReference type="ChEBI" id="CHEBI:57540"/>
        <dbReference type="ChEBI" id="CHEBI:57945"/>
        <dbReference type="EC" id="1.1.1.27"/>
    </reaction>
</comment>
<accession>A0A926DSA5</accession>
<dbReference type="FunFam" id="3.40.50.720:FF:000018">
    <property type="entry name" value="Malate dehydrogenase"/>
    <property type="match status" value="1"/>
</dbReference>
<dbReference type="HAMAP" id="MF_00488">
    <property type="entry name" value="Lactate_dehydrog"/>
    <property type="match status" value="1"/>
</dbReference>
<dbReference type="InterPro" id="IPR011304">
    <property type="entry name" value="L-lactate_DH"/>
</dbReference>
<feature type="binding site" evidence="7">
    <location>
        <position position="169"/>
    </location>
    <ligand>
        <name>beta-D-fructose 1,6-bisphosphate</name>
        <dbReference type="ChEBI" id="CHEBI:32966"/>
        <note>allosteric activator</note>
    </ligand>
</feature>
<sequence length="316" mass="34512">MFKGKISIIGDGLVGSTTAYTLMLGAVASEIVILDINRDKAEGDVLDMNHGMSFISPMTIVAGDYEQIRGSDIVIITAGANQKPGETRIALLQRNTAIFKDIIQQITKYCHDDTILLVVTNPVDILTYITYKLSDFSPHKVIGSGTVLDTSRLKYMIGERAKVDLRNVHTYIIGEHGDSEVAAWSSTSIAGMSLDEFCKSCKRCDGCGLDDTDKLYQAVKNAAYEIIGKKGATFYAVALAVRRIVECIIGNENSILTVSTLMQGEYGVKDVCLSLPTIVDHEGVEKVLEIQLDDLETAAFRDSAQKLRKLAKEIGF</sequence>
<feature type="domain" description="Lactate/malate dehydrogenase C-terminal" evidence="11">
    <location>
        <begin position="146"/>
        <end position="312"/>
    </location>
</feature>
<feature type="binding site" evidence="7">
    <location>
        <position position="233"/>
    </location>
    <ligand>
        <name>substrate</name>
    </ligand>
</feature>
<evidence type="ECO:0000313" key="12">
    <source>
        <dbReference type="EMBL" id="MBC8543676.1"/>
    </source>
</evidence>
<dbReference type="GO" id="GO:0006096">
    <property type="term" value="P:glycolytic process"/>
    <property type="evidence" value="ECO:0007669"/>
    <property type="project" value="UniProtKB-UniRule"/>
</dbReference>
<comment type="activity regulation">
    <text evidence="7">Allosterically activated by fructose 1,6-bisphosphate (FBP).</text>
</comment>
<dbReference type="PANTHER" id="PTHR43128">
    <property type="entry name" value="L-2-HYDROXYCARBOXYLATE DEHYDROGENASE (NAD(P)(+))"/>
    <property type="match status" value="1"/>
</dbReference>
<dbReference type="PRINTS" id="PR00086">
    <property type="entry name" value="LLDHDRGNASE"/>
</dbReference>
<feature type="binding site" evidence="7">
    <location>
        <position position="40"/>
    </location>
    <ligand>
        <name>NAD(+)</name>
        <dbReference type="ChEBI" id="CHEBI:57540"/>
    </ligand>
</feature>
<comment type="function">
    <text evidence="7">Catalyzes the conversion of lactate to pyruvate.</text>
</comment>
<keyword evidence="7" id="KW-0963">Cytoplasm</keyword>
<protein>
    <recommendedName>
        <fullName evidence="3 7">L-lactate dehydrogenase</fullName>
        <shortName evidence="7">L-LDH</shortName>
        <ecNumber evidence="3 7">1.1.1.27</ecNumber>
    </recommendedName>
</protein>
<feature type="binding site" evidence="9">
    <location>
        <begin position="10"/>
        <end position="15"/>
    </location>
    <ligand>
        <name>NAD(+)</name>
        <dbReference type="ChEBI" id="CHEBI:57540"/>
    </ligand>
</feature>
<dbReference type="GO" id="GO:0005737">
    <property type="term" value="C:cytoplasm"/>
    <property type="evidence" value="ECO:0007669"/>
    <property type="project" value="UniProtKB-SubCell"/>
</dbReference>
<feature type="binding site" evidence="7">
    <location>
        <begin position="121"/>
        <end position="124"/>
    </location>
    <ligand>
        <name>substrate</name>
    </ligand>
</feature>
<feature type="binding site" evidence="7">
    <location>
        <position position="14"/>
    </location>
    <ligand>
        <name>NAD(+)</name>
        <dbReference type="ChEBI" id="CHEBI:57540"/>
    </ligand>
</feature>
<feature type="binding site" evidence="7">
    <location>
        <begin position="79"/>
        <end position="80"/>
    </location>
    <ligand>
        <name>NAD(+)</name>
        <dbReference type="ChEBI" id="CHEBI:57540"/>
    </ligand>
</feature>
<keyword evidence="5 7" id="KW-0520">NAD</keyword>
<feature type="binding site" evidence="7">
    <location>
        <position position="88"/>
    </location>
    <ligand>
        <name>substrate</name>
    </ligand>
</feature>
<reference evidence="12" key="1">
    <citation type="submission" date="2020-08" db="EMBL/GenBank/DDBJ databases">
        <title>Genome public.</title>
        <authorList>
            <person name="Liu C."/>
            <person name="Sun Q."/>
        </authorList>
    </citation>
    <scope>NUCLEOTIDE SEQUENCE</scope>
    <source>
        <strain evidence="12">NSJ-32</strain>
    </source>
</reference>
<comment type="pathway">
    <text evidence="1 7">Fermentation; pyruvate fermentation to lactate; (S)-lactate from pyruvate: step 1/1.</text>
</comment>
<evidence type="ECO:0000256" key="9">
    <source>
        <dbReference type="PIRSR" id="PIRSR000102-3"/>
    </source>
</evidence>
<evidence type="ECO:0000313" key="13">
    <source>
        <dbReference type="Proteomes" id="UP000657006"/>
    </source>
</evidence>
<dbReference type="AlphaFoldDB" id="A0A926DSA5"/>
<gene>
    <name evidence="7" type="primary">ldh</name>
    <name evidence="12" type="ORF">H8730_08975</name>
</gene>
<dbReference type="InterPro" id="IPR001557">
    <property type="entry name" value="L-lactate/malate_DH"/>
</dbReference>
<dbReference type="InterPro" id="IPR036291">
    <property type="entry name" value="NAD(P)-bd_dom_sf"/>
</dbReference>
<dbReference type="SUPFAM" id="SSF51735">
    <property type="entry name" value="NAD(P)-binding Rossmann-fold domains"/>
    <property type="match status" value="1"/>
</dbReference>
<dbReference type="PIRSF" id="PIRSF000102">
    <property type="entry name" value="Lac_mal_DH"/>
    <property type="match status" value="1"/>
</dbReference>
<feature type="binding site" evidence="7">
    <location>
        <begin position="149"/>
        <end position="152"/>
    </location>
    <ligand>
        <name>substrate</name>
    </ligand>
</feature>
<comment type="caution">
    <text evidence="7">Lacks conserved residue(s) required for the propagation of feature annotation.</text>
</comment>
<feature type="modified residue" description="Phosphotyrosine" evidence="7">
    <location>
        <position position="224"/>
    </location>
</feature>
<dbReference type="Pfam" id="PF02866">
    <property type="entry name" value="Ldh_1_C"/>
    <property type="match status" value="1"/>
</dbReference>
<dbReference type="InterPro" id="IPR001236">
    <property type="entry name" value="Lactate/malate_DH_N"/>
</dbReference>
<feature type="binding site" evidence="9">
    <location>
        <position position="95"/>
    </location>
    <ligand>
        <name>NAD(+)</name>
        <dbReference type="ChEBI" id="CHEBI:57540"/>
    </ligand>
</feature>
<evidence type="ECO:0000259" key="10">
    <source>
        <dbReference type="Pfam" id="PF00056"/>
    </source>
</evidence>
<dbReference type="NCBIfam" id="TIGR01771">
    <property type="entry name" value="L-LDH-NAD"/>
    <property type="match status" value="1"/>
</dbReference>
<proteinExistence type="inferred from homology"/>
<feature type="binding site" evidence="7">
    <location>
        <position position="82"/>
    </location>
    <ligand>
        <name>substrate</name>
    </ligand>
</feature>
<dbReference type="GO" id="GO:0004459">
    <property type="term" value="F:L-lactate dehydrogenase (NAD+) activity"/>
    <property type="evidence" value="ECO:0007669"/>
    <property type="project" value="UniProtKB-UniRule"/>
</dbReference>
<comment type="subunit">
    <text evidence="7">Homotetramer.</text>
</comment>
<dbReference type="NCBIfam" id="NF004863">
    <property type="entry name" value="PRK06223.1"/>
    <property type="match status" value="1"/>
</dbReference>
<feature type="binding site" evidence="7">
    <location>
        <position position="144"/>
    </location>
    <ligand>
        <name>NAD(+)</name>
        <dbReference type="ChEBI" id="CHEBI:57540"/>
    </ligand>
</feature>
<feature type="domain" description="Lactate/malate dehydrogenase N-terminal" evidence="10">
    <location>
        <begin position="5"/>
        <end position="143"/>
    </location>
</feature>
<dbReference type="Gene3D" id="3.90.110.10">
    <property type="entry name" value="Lactate dehydrogenase/glycoside hydrolase, family 4, C-terminal"/>
    <property type="match status" value="1"/>
</dbReference>
<keyword evidence="7" id="KW-0021">Allosteric enzyme</keyword>
<evidence type="ECO:0000256" key="8">
    <source>
        <dbReference type="PIRSR" id="PIRSR000102-1"/>
    </source>
</evidence>
<keyword evidence="4 7" id="KW-0560">Oxidoreductase</keyword>
<comment type="subcellular location">
    <subcellularLocation>
        <location evidence="7">Cytoplasm</location>
    </subcellularLocation>
</comment>
<dbReference type="Pfam" id="PF00056">
    <property type="entry name" value="Ldh_1_N"/>
    <property type="match status" value="1"/>
</dbReference>
<dbReference type="PANTHER" id="PTHR43128:SF16">
    <property type="entry name" value="L-LACTATE DEHYDROGENASE"/>
    <property type="match status" value="1"/>
</dbReference>